<dbReference type="NCBIfam" id="TIGR01641">
    <property type="entry name" value="phageSPP1_gp7"/>
    <property type="match status" value="1"/>
</dbReference>
<organism evidence="2 3">
    <name type="scientific">Enterocloster citroniae</name>
    <dbReference type="NCBI Taxonomy" id="358743"/>
    <lineage>
        <taxon>Bacteria</taxon>
        <taxon>Bacillati</taxon>
        <taxon>Bacillota</taxon>
        <taxon>Clostridia</taxon>
        <taxon>Lachnospirales</taxon>
        <taxon>Lachnospiraceae</taxon>
        <taxon>Enterocloster</taxon>
    </lineage>
</organism>
<gene>
    <name evidence="2" type="ORF">GPL26_20795</name>
</gene>
<dbReference type="AlphaFoldDB" id="A0AA41FIK4"/>
<evidence type="ECO:0000259" key="1">
    <source>
        <dbReference type="Pfam" id="PF04233"/>
    </source>
</evidence>
<dbReference type="Proteomes" id="UP000708338">
    <property type="component" value="Unassembled WGS sequence"/>
</dbReference>
<feature type="domain" description="Phage head morphogenesis" evidence="1">
    <location>
        <begin position="192"/>
        <end position="293"/>
    </location>
</feature>
<proteinExistence type="predicted"/>
<sequence length="534" mass="61901">MAGYWEQRQLETYKAGEMQVNQYFSKLEKAFNQTKRELQKTVESFYWRYAEENGLTYAAAQRQLDKAEIGELQDFIELSMKNIGKYNQEVNNLSIKARMTRYQALEAQVDAMLRQLYAVDYQAEAEKTMQEVYGEAYNRTWYNIDQYRGFHSNFAQVDPAAVERLLEYPFNGANFSSRLWKQKDHLQTVLMEAVTTILVQGVPPQKLAADFAKKMNSKKFDAYRLLHTESSFLISEATHAGYQADDVEKYQILATLDSKTCGICGDLDGKIYSVEEAVTGKNMPPFHCFCRCTDVPYYDDTDLEDLTRVARDPETGKVYEVPADMTYPEWKQKYIKKGEEIKQKKADYLVRNNKTAGNTTKERLTANEAIASVPPRVQEQIHSGTIIDVGQIGSSQYDYTRDILYVAKGAEKEDIVHEIGHMVENRMMDPDKITQIRKKIIGEVDIWDIKTETYYDNEGNPVDIFLLENDRFVSQYQGRIYADTIWDAFDNDGNFRDELMMEFVSEPFREYIADPEVVKGKCRELYDLIEEAVK</sequence>
<evidence type="ECO:0000313" key="3">
    <source>
        <dbReference type="Proteomes" id="UP000708338"/>
    </source>
</evidence>
<protein>
    <recommendedName>
        <fullName evidence="1">Phage head morphogenesis domain-containing protein</fullName>
    </recommendedName>
</protein>
<reference evidence="2" key="1">
    <citation type="journal article" date="2021" name="Gut Microbes">
        <title>A synthetic consortium of 100 gut commensals modulates the composition and function in a colon model of the microbiome of elderly subjects.</title>
        <authorList>
            <person name="Perez M."/>
            <person name="Ntemiri A."/>
            <person name="Tan H."/>
            <person name="Harris H.M.B."/>
            <person name="Roager H.M."/>
            <person name="Ribiere C."/>
            <person name="O'Toole P.W."/>
        </authorList>
    </citation>
    <scope>NUCLEOTIDE SEQUENCE</scope>
    <source>
        <strain evidence="2">MCC335</strain>
    </source>
</reference>
<dbReference type="InterPro" id="IPR006528">
    <property type="entry name" value="Phage_head_morphogenesis_dom"/>
</dbReference>
<evidence type="ECO:0000313" key="2">
    <source>
        <dbReference type="EMBL" id="MBT9812062.1"/>
    </source>
</evidence>
<dbReference type="EMBL" id="WQPS01000043">
    <property type="protein sequence ID" value="MBT9812062.1"/>
    <property type="molecule type" value="Genomic_DNA"/>
</dbReference>
<dbReference type="RefSeq" id="WP_117450508.1">
    <property type="nucleotide sequence ID" value="NZ_CABJDD010000002.1"/>
</dbReference>
<comment type="caution">
    <text evidence="2">The sequence shown here is derived from an EMBL/GenBank/DDBJ whole genome shotgun (WGS) entry which is preliminary data.</text>
</comment>
<accession>A0AA41FIK4</accession>
<name>A0AA41FIK4_9FIRM</name>
<dbReference type="Pfam" id="PF04233">
    <property type="entry name" value="Phage_Mu_F"/>
    <property type="match status" value="1"/>
</dbReference>